<dbReference type="KEGG" id="dpp:DICPUDRAFT_150028"/>
<dbReference type="Gene3D" id="3.40.50.300">
    <property type="entry name" value="P-loop containing nucleotide triphosphate hydrolases"/>
    <property type="match status" value="1"/>
</dbReference>
<dbReference type="OMA" id="GGRYHFY"/>
<sequence>MNLKTYTKFNKNQIHNIIRFYSNNSKREQLSVEREWWKPNKDLSLILEKSKQEKKPLFVFLEGISGSGKQQLLERLSNTGYKTISNTFFKDSSNLKDTNFSNHFDSNLKLSINQLNNSNLESIKNNLVFVHRSPISSIVYNNINNKELFSLIKDQILKEKENQINNEINSVYIYCKTPIELVEQRLGGRYHFYDEKELDLLEILKIQDNQDRSVEIYEQLLENNLIFNQTLDTTSIKQACPSLLALFNIYFNVLNLKNKL</sequence>
<dbReference type="EMBL" id="GL871001">
    <property type="protein sequence ID" value="EGC37369.1"/>
    <property type="molecule type" value="Genomic_DNA"/>
</dbReference>
<dbReference type="VEuPathDB" id="AmoebaDB:DICPUDRAFT_150028"/>
<dbReference type="GeneID" id="10499961"/>
<proteinExistence type="predicted"/>
<accession>F0ZF99</accession>
<dbReference type="AlphaFoldDB" id="F0ZF99"/>
<dbReference type="Proteomes" id="UP000001064">
    <property type="component" value="Unassembled WGS sequence"/>
</dbReference>
<evidence type="ECO:0000313" key="1">
    <source>
        <dbReference type="EMBL" id="EGC37369.1"/>
    </source>
</evidence>
<keyword evidence="2" id="KW-1185">Reference proteome</keyword>
<name>F0ZF99_DICPU</name>
<dbReference type="OrthoDB" id="19393at2759"/>
<gene>
    <name evidence="1" type="ORF">DICPUDRAFT_150028</name>
</gene>
<dbReference type="RefSeq" id="XP_003286110.1">
    <property type="nucleotide sequence ID" value="XM_003286062.1"/>
</dbReference>
<dbReference type="eggNOG" id="ENOG502RG2E">
    <property type="taxonomic scope" value="Eukaryota"/>
</dbReference>
<reference evidence="2" key="1">
    <citation type="journal article" date="2011" name="Genome Biol.">
        <title>Comparative genomics of the social amoebae Dictyostelium discoideum and Dictyostelium purpureum.</title>
        <authorList>
            <consortium name="US DOE Joint Genome Institute (JGI-PGF)"/>
            <person name="Sucgang R."/>
            <person name="Kuo A."/>
            <person name="Tian X."/>
            <person name="Salerno W."/>
            <person name="Parikh A."/>
            <person name="Feasley C.L."/>
            <person name="Dalin E."/>
            <person name="Tu H."/>
            <person name="Huang E."/>
            <person name="Barry K."/>
            <person name="Lindquist E."/>
            <person name="Shapiro H."/>
            <person name="Bruce D."/>
            <person name="Schmutz J."/>
            <person name="Salamov A."/>
            <person name="Fey P."/>
            <person name="Gaudet P."/>
            <person name="Anjard C."/>
            <person name="Babu M.M."/>
            <person name="Basu S."/>
            <person name="Bushmanova Y."/>
            <person name="van der Wel H."/>
            <person name="Katoh-Kurasawa M."/>
            <person name="Dinh C."/>
            <person name="Coutinho P.M."/>
            <person name="Saito T."/>
            <person name="Elias M."/>
            <person name="Schaap P."/>
            <person name="Kay R.R."/>
            <person name="Henrissat B."/>
            <person name="Eichinger L."/>
            <person name="Rivero F."/>
            <person name="Putnam N.H."/>
            <person name="West C.M."/>
            <person name="Loomis W.F."/>
            <person name="Chisholm R.L."/>
            <person name="Shaulsky G."/>
            <person name="Strassmann J.E."/>
            <person name="Queller D.C."/>
            <person name="Kuspa A."/>
            <person name="Grigoriev I.V."/>
        </authorList>
    </citation>
    <scope>NUCLEOTIDE SEQUENCE [LARGE SCALE GENOMIC DNA]</scope>
    <source>
        <strain evidence="2">QSDP1</strain>
    </source>
</reference>
<dbReference type="InterPro" id="IPR027417">
    <property type="entry name" value="P-loop_NTPase"/>
</dbReference>
<dbReference type="FunCoup" id="F0ZF99">
    <property type="interactions" value="743"/>
</dbReference>
<organism evidence="1 2">
    <name type="scientific">Dictyostelium purpureum</name>
    <name type="common">Slime mold</name>
    <dbReference type="NCBI Taxonomy" id="5786"/>
    <lineage>
        <taxon>Eukaryota</taxon>
        <taxon>Amoebozoa</taxon>
        <taxon>Evosea</taxon>
        <taxon>Eumycetozoa</taxon>
        <taxon>Dictyostelia</taxon>
        <taxon>Dictyosteliales</taxon>
        <taxon>Dictyosteliaceae</taxon>
        <taxon>Dictyostelium</taxon>
    </lineage>
</organism>
<dbReference type="SUPFAM" id="SSF52540">
    <property type="entry name" value="P-loop containing nucleoside triphosphate hydrolases"/>
    <property type="match status" value="1"/>
</dbReference>
<protein>
    <recommendedName>
        <fullName evidence="3">Thymidylate kinase-like domain-containing protein</fullName>
    </recommendedName>
</protein>
<dbReference type="InParanoid" id="F0ZF99"/>
<evidence type="ECO:0008006" key="3">
    <source>
        <dbReference type="Google" id="ProtNLM"/>
    </source>
</evidence>
<evidence type="ECO:0000313" key="2">
    <source>
        <dbReference type="Proteomes" id="UP000001064"/>
    </source>
</evidence>